<evidence type="ECO:0000313" key="3">
    <source>
        <dbReference type="Proteomes" id="UP000192674"/>
    </source>
</evidence>
<name>A0A1W2DNK9_KIBAR</name>
<dbReference type="RefSeq" id="WP_084427650.1">
    <property type="nucleotide sequence ID" value="NZ_FWXV01000002.1"/>
</dbReference>
<reference evidence="2 3" key="1">
    <citation type="submission" date="2017-04" db="EMBL/GenBank/DDBJ databases">
        <authorList>
            <person name="Afonso C.L."/>
            <person name="Miller P.J."/>
            <person name="Scott M.A."/>
            <person name="Spackman E."/>
            <person name="Goraichik I."/>
            <person name="Dimitrov K.M."/>
            <person name="Suarez D.L."/>
            <person name="Swayne D.E."/>
        </authorList>
    </citation>
    <scope>NUCLEOTIDE SEQUENCE [LARGE SCALE GENOMIC DNA]</scope>
    <source>
        <strain evidence="2 3">DSM 43828</strain>
    </source>
</reference>
<organism evidence="2 3">
    <name type="scientific">Kibdelosporangium aridum</name>
    <dbReference type="NCBI Taxonomy" id="2030"/>
    <lineage>
        <taxon>Bacteria</taxon>
        <taxon>Bacillati</taxon>
        <taxon>Actinomycetota</taxon>
        <taxon>Actinomycetes</taxon>
        <taxon>Pseudonocardiales</taxon>
        <taxon>Pseudonocardiaceae</taxon>
        <taxon>Kibdelosporangium</taxon>
    </lineage>
</organism>
<dbReference type="OrthoDB" id="5196645at2"/>
<evidence type="ECO:0000313" key="2">
    <source>
        <dbReference type="EMBL" id="SMC99071.1"/>
    </source>
</evidence>
<accession>A0A1W2DNK9</accession>
<evidence type="ECO:0000256" key="1">
    <source>
        <dbReference type="SAM" id="MobiDB-lite"/>
    </source>
</evidence>
<keyword evidence="3" id="KW-1185">Reference proteome</keyword>
<sequence length="61" mass="7012">MTTRRVNHGKGDRDASDWKPPRQAAWCEFATAYILIKIRYRLSVDHAELHGLRQMMAACPA</sequence>
<dbReference type="AlphaFoldDB" id="A0A1W2DNK9"/>
<dbReference type="EMBL" id="FWXV01000002">
    <property type="protein sequence ID" value="SMC99071.1"/>
    <property type="molecule type" value="Genomic_DNA"/>
</dbReference>
<feature type="compositionally biased region" description="Basic and acidic residues" evidence="1">
    <location>
        <begin position="9"/>
        <end position="20"/>
    </location>
</feature>
<gene>
    <name evidence="2" type="ORF">SAMN05661093_03632</name>
</gene>
<proteinExistence type="predicted"/>
<evidence type="ECO:0008006" key="4">
    <source>
        <dbReference type="Google" id="ProtNLM"/>
    </source>
</evidence>
<dbReference type="Proteomes" id="UP000192674">
    <property type="component" value="Unassembled WGS sequence"/>
</dbReference>
<feature type="region of interest" description="Disordered" evidence="1">
    <location>
        <begin position="1"/>
        <end position="20"/>
    </location>
</feature>
<protein>
    <recommendedName>
        <fullName evidence="4">HNH endonuclease</fullName>
    </recommendedName>
</protein>